<dbReference type="PROSITE" id="PS51471">
    <property type="entry name" value="FE2OG_OXY"/>
    <property type="match status" value="1"/>
</dbReference>
<dbReference type="AlphaFoldDB" id="A0AAW1QFI4"/>
<comment type="caution">
    <text evidence="9">The sequence shown here is derived from an EMBL/GenBank/DDBJ whole genome shotgun (WGS) entry which is preliminary data.</text>
</comment>
<feature type="region of interest" description="Disordered" evidence="7">
    <location>
        <begin position="1"/>
        <end position="42"/>
    </location>
</feature>
<organism evidence="9 10">
    <name type="scientific">[Myrmecia] bisecta</name>
    <dbReference type="NCBI Taxonomy" id="41462"/>
    <lineage>
        <taxon>Eukaryota</taxon>
        <taxon>Viridiplantae</taxon>
        <taxon>Chlorophyta</taxon>
        <taxon>core chlorophytes</taxon>
        <taxon>Trebouxiophyceae</taxon>
        <taxon>Trebouxiales</taxon>
        <taxon>Trebouxiaceae</taxon>
        <taxon>Myrmecia</taxon>
    </lineage>
</organism>
<reference evidence="9 10" key="1">
    <citation type="journal article" date="2024" name="Nat. Commun.">
        <title>Phylogenomics reveals the evolutionary origins of lichenization in chlorophyte algae.</title>
        <authorList>
            <person name="Puginier C."/>
            <person name="Libourel C."/>
            <person name="Otte J."/>
            <person name="Skaloud P."/>
            <person name="Haon M."/>
            <person name="Grisel S."/>
            <person name="Petersen M."/>
            <person name="Berrin J.G."/>
            <person name="Delaux P.M."/>
            <person name="Dal Grande F."/>
            <person name="Keller J."/>
        </authorList>
    </citation>
    <scope>NUCLEOTIDE SEQUENCE [LARGE SCALE GENOMIC DNA]</scope>
    <source>
        <strain evidence="9 10">SAG 2043</strain>
    </source>
</reference>
<evidence type="ECO:0000256" key="2">
    <source>
        <dbReference type="ARBA" id="ARBA00022723"/>
    </source>
</evidence>
<proteinExistence type="predicted"/>
<dbReference type="GO" id="GO:0031418">
    <property type="term" value="F:L-ascorbic acid binding"/>
    <property type="evidence" value="ECO:0007669"/>
    <property type="project" value="UniProtKB-KW"/>
</dbReference>
<dbReference type="Gene3D" id="2.60.120.620">
    <property type="entry name" value="q2cbj1_9rhob like domain"/>
    <property type="match status" value="2"/>
</dbReference>
<dbReference type="GO" id="GO:0031543">
    <property type="term" value="F:peptidyl-proline dioxygenase activity"/>
    <property type="evidence" value="ECO:0007669"/>
    <property type="project" value="TreeGrafter"/>
</dbReference>
<dbReference type="InterPro" id="IPR044862">
    <property type="entry name" value="Pro_4_hyd_alph_FE2OG_OXY"/>
</dbReference>
<feature type="region of interest" description="Disordered" evidence="7">
    <location>
        <begin position="280"/>
        <end position="305"/>
    </location>
</feature>
<evidence type="ECO:0000256" key="7">
    <source>
        <dbReference type="SAM" id="MobiDB-lite"/>
    </source>
</evidence>
<dbReference type="SMART" id="SM00702">
    <property type="entry name" value="P4Hc"/>
    <property type="match status" value="1"/>
</dbReference>
<accession>A0AAW1QFI4</accession>
<dbReference type="InterPro" id="IPR005123">
    <property type="entry name" value="Oxoglu/Fe-dep_dioxygenase_dom"/>
</dbReference>
<feature type="domain" description="Fe2OG dioxygenase" evidence="8">
    <location>
        <begin position="230"/>
        <end position="460"/>
    </location>
</feature>
<keyword evidence="4" id="KW-0223">Dioxygenase</keyword>
<dbReference type="PANTHER" id="PTHR12907:SF26">
    <property type="entry name" value="HIF PROLYL HYDROXYLASE, ISOFORM C"/>
    <property type="match status" value="1"/>
</dbReference>
<gene>
    <name evidence="9" type="ORF">WJX72_007516</name>
</gene>
<feature type="region of interest" description="Disordered" evidence="7">
    <location>
        <begin position="324"/>
        <end position="407"/>
    </location>
</feature>
<evidence type="ECO:0000256" key="5">
    <source>
        <dbReference type="ARBA" id="ARBA00023002"/>
    </source>
</evidence>
<comment type="cofactor">
    <cofactor evidence="1">
        <name>L-ascorbate</name>
        <dbReference type="ChEBI" id="CHEBI:38290"/>
    </cofactor>
</comment>
<evidence type="ECO:0000256" key="6">
    <source>
        <dbReference type="ARBA" id="ARBA00023004"/>
    </source>
</evidence>
<keyword evidence="6" id="KW-0408">Iron</keyword>
<dbReference type="InterPro" id="IPR006620">
    <property type="entry name" value="Pro_4_hyd_alph"/>
</dbReference>
<evidence type="ECO:0000313" key="10">
    <source>
        <dbReference type="Proteomes" id="UP001489004"/>
    </source>
</evidence>
<dbReference type="PANTHER" id="PTHR12907">
    <property type="entry name" value="EGL NINE HOMOLOG-RELATED"/>
    <property type="match status" value="1"/>
</dbReference>
<evidence type="ECO:0000313" key="9">
    <source>
        <dbReference type="EMBL" id="KAK9820208.1"/>
    </source>
</evidence>
<dbReference type="InterPro" id="IPR051559">
    <property type="entry name" value="HIF_prolyl_hydroxylases"/>
</dbReference>
<keyword evidence="5" id="KW-0560">Oxidoreductase</keyword>
<evidence type="ECO:0000256" key="3">
    <source>
        <dbReference type="ARBA" id="ARBA00022896"/>
    </source>
</evidence>
<evidence type="ECO:0000259" key="8">
    <source>
        <dbReference type="PROSITE" id="PS51471"/>
    </source>
</evidence>
<keyword evidence="10" id="KW-1185">Reference proteome</keyword>
<dbReference type="EMBL" id="JALJOR010000003">
    <property type="protein sequence ID" value="KAK9820208.1"/>
    <property type="molecule type" value="Genomic_DNA"/>
</dbReference>
<dbReference type="Proteomes" id="UP001489004">
    <property type="component" value="Unassembled WGS sequence"/>
</dbReference>
<dbReference type="GO" id="GO:0008198">
    <property type="term" value="F:ferrous iron binding"/>
    <property type="evidence" value="ECO:0007669"/>
    <property type="project" value="TreeGrafter"/>
</dbReference>
<keyword evidence="2" id="KW-0479">Metal-binding</keyword>
<feature type="compositionally biased region" description="Low complexity" evidence="7">
    <location>
        <begin position="32"/>
        <end position="42"/>
    </location>
</feature>
<evidence type="ECO:0000256" key="1">
    <source>
        <dbReference type="ARBA" id="ARBA00001961"/>
    </source>
</evidence>
<feature type="compositionally biased region" description="Low complexity" evidence="7">
    <location>
        <begin position="296"/>
        <end position="305"/>
    </location>
</feature>
<protein>
    <recommendedName>
        <fullName evidence="8">Fe2OG dioxygenase domain-containing protein</fullName>
    </recommendedName>
</protein>
<feature type="region of interest" description="Disordered" evidence="7">
    <location>
        <begin position="56"/>
        <end position="87"/>
    </location>
</feature>
<sequence length="460" mass="49457">MCPSNTQTHAPGGTSELGSEDGGPEFDRGSHASTTATTASLSSRIASLAVCFEEDRREPYGPTVAEEPSDYYDSEGDASEEEEEEEEVEITEEEVMRLLDQQEPPFQVCSRLFFKQLPSLRLRQLTRQQLQQFRSTGFVIVDNFITQEASARIHSDALLLHRQGAFQEASALGVNDSNSKSYTDRRARGDSLTWLHVGRPPATNPTFVSLLMTLQELQGDLQQVMALRHRSAEYQLSYYPPNGAQYIKHRDAFPDSGAEEHQRRVTAIVYANPSWTASDGGKLRIWPPKTEPVGQAASPSASLSSFSPAASTCASPCASTAVHHGYHPQPGSGRGAPSSDSGSIWEQGSDTTSVRSEASCAATLRSEHGSQPGGSACGEAPAATSSLTELRRHPEDGGPTNGLRTSTDDPAAVEYAEYGGQAVIDISPVAGRLVLFLSGAVDHAVLPNFSARVAVTAWCQ</sequence>
<dbReference type="Pfam" id="PF13640">
    <property type="entry name" value="2OG-FeII_Oxy_3"/>
    <property type="match status" value="1"/>
</dbReference>
<feature type="compositionally biased region" description="Polar residues" evidence="7">
    <location>
        <begin position="338"/>
        <end position="356"/>
    </location>
</feature>
<feature type="compositionally biased region" description="Acidic residues" evidence="7">
    <location>
        <begin position="67"/>
        <end position="87"/>
    </location>
</feature>
<dbReference type="GO" id="GO:0071456">
    <property type="term" value="P:cellular response to hypoxia"/>
    <property type="evidence" value="ECO:0007669"/>
    <property type="project" value="TreeGrafter"/>
</dbReference>
<keyword evidence="3" id="KW-0847">Vitamin C</keyword>
<name>A0AAW1QFI4_9CHLO</name>
<evidence type="ECO:0000256" key="4">
    <source>
        <dbReference type="ARBA" id="ARBA00022964"/>
    </source>
</evidence>